<reference evidence="1" key="1">
    <citation type="submission" date="2020-06" db="EMBL/GenBank/DDBJ databases">
        <authorList>
            <person name="Li T."/>
            <person name="Hu X."/>
            <person name="Zhang T."/>
            <person name="Song X."/>
            <person name="Zhang H."/>
            <person name="Dai N."/>
            <person name="Sheng W."/>
            <person name="Hou X."/>
            <person name="Wei L."/>
        </authorList>
    </citation>
    <scope>NUCLEOTIDE SEQUENCE</scope>
    <source>
        <strain evidence="1">G02</strain>
        <tissue evidence="1">Leaf</tissue>
    </source>
</reference>
<organism evidence="1">
    <name type="scientific">Sesamum radiatum</name>
    <name type="common">Black benniseed</name>
    <dbReference type="NCBI Taxonomy" id="300843"/>
    <lineage>
        <taxon>Eukaryota</taxon>
        <taxon>Viridiplantae</taxon>
        <taxon>Streptophyta</taxon>
        <taxon>Embryophyta</taxon>
        <taxon>Tracheophyta</taxon>
        <taxon>Spermatophyta</taxon>
        <taxon>Magnoliopsida</taxon>
        <taxon>eudicotyledons</taxon>
        <taxon>Gunneridae</taxon>
        <taxon>Pentapetalae</taxon>
        <taxon>asterids</taxon>
        <taxon>lamiids</taxon>
        <taxon>Lamiales</taxon>
        <taxon>Pedaliaceae</taxon>
        <taxon>Sesamum</taxon>
    </lineage>
</organism>
<accession>A0AAW2VMN8</accession>
<sequence length="83" mass="8541">MRGRIDGVSRCKLSHDLRGRPVDASLIKVNKASCVSCIIASWGGALEGGGSTWGVGRACSWGSMTPPLRGACCWGGDCSWGGA</sequence>
<gene>
    <name evidence="1" type="ORF">Sradi_0729400</name>
</gene>
<dbReference type="AlphaFoldDB" id="A0AAW2VMN8"/>
<proteinExistence type="predicted"/>
<protein>
    <submittedName>
        <fullName evidence="1">Uncharacterized protein</fullName>
    </submittedName>
</protein>
<name>A0AAW2VMN8_SESRA</name>
<dbReference type="EMBL" id="JACGWJ010000003">
    <property type="protein sequence ID" value="KAL0431034.1"/>
    <property type="molecule type" value="Genomic_DNA"/>
</dbReference>
<reference evidence="1" key="2">
    <citation type="journal article" date="2024" name="Plant">
        <title>Genomic evolution and insights into agronomic trait innovations of Sesamum species.</title>
        <authorList>
            <person name="Miao H."/>
            <person name="Wang L."/>
            <person name="Qu L."/>
            <person name="Liu H."/>
            <person name="Sun Y."/>
            <person name="Le M."/>
            <person name="Wang Q."/>
            <person name="Wei S."/>
            <person name="Zheng Y."/>
            <person name="Lin W."/>
            <person name="Duan Y."/>
            <person name="Cao H."/>
            <person name="Xiong S."/>
            <person name="Wang X."/>
            <person name="Wei L."/>
            <person name="Li C."/>
            <person name="Ma Q."/>
            <person name="Ju M."/>
            <person name="Zhao R."/>
            <person name="Li G."/>
            <person name="Mu C."/>
            <person name="Tian Q."/>
            <person name="Mei H."/>
            <person name="Zhang T."/>
            <person name="Gao T."/>
            <person name="Zhang H."/>
        </authorList>
    </citation>
    <scope>NUCLEOTIDE SEQUENCE</scope>
    <source>
        <strain evidence="1">G02</strain>
    </source>
</reference>
<evidence type="ECO:0000313" key="1">
    <source>
        <dbReference type="EMBL" id="KAL0431034.1"/>
    </source>
</evidence>
<comment type="caution">
    <text evidence="1">The sequence shown here is derived from an EMBL/GenBank/DDBJ whole genome shotgun (WGS) entry which is preliminary data.</text>
</comment>